<evidence type="ECO:0000313" key="2">
    <source>
        <dbReference type="EMBL" id="MFC6766138.1"/>
    </source>
</evidence>
<protein>
    <submittedName>
        <fullName evidence="2">Uncharacterized protein</fullName>
    </submittedName>
</protein>
<dbReference type="AlphaFoldDB" id="A0ABD5SM57"/>
<evidence type="ECO:0000313" key="3">
    <source>
        <dbReference type="Proteomes" id="UP001596383"/>
    </source>
</evidence>
<organism evidence="2 3">
    <name type="scientific">Natrinema soli</name>
    <dbReference type="NCBI Taxonomy" id="1930624"/>
    <lineage>
        <taxon>Archaea</taxon>
        <taxon>Methanobacteriati</taxon>
        <taxon>Methanobacteriota</taxon>
        <taxon>Stenosarchaea group</taxon>
        <taxon>Halobacteria</taxon>
        <taxon>Halobacteriales</taxon>
        <taxon>Natrialbaceae</taxon>
        <taxon>Natrinema</taxon>
    </lineage>
</organism>
<reference evidence="2 3" key="1">
    <citation type="journal article" date="2019" name="Int. J. Syst. Evol. Microbiol.">
        <title>The Global Catalogue of Microorganisms (GCM) 10K type strain sequencing project: providing services to taxonomists for standard genome sequencing and annotation.</title>
        <authorList>
            <consortium name="The Broad Institute Genomics Platform"/>
            <consortium name="The Broad Institute Genome Sequencing Center for Infectious Disease"/>
            <person name="Wu L."/>
            <person name="Ma J."/>
        </authorList>
    </citation>
    <scope>NUCLEOTIDE SEQUENCE [LARGE SCALE GENOMIC DNA]</scope>
    <source>
        <strain evidence="2 3">LMG 29247</strain>
    </source>
</reference>
<dbReference type="Proteomes" id="UP001596383">
    <property type="component" value="Unassembled WGS sequence"/>
</dbReference>
<keyword evidence="3" id="KW-1185">Reference proteome</keyword>
<comment type="caution">
    <text evidence="2">The sequence shown here is derived from an EMBL/GenBank/DDBJ whole genome shotgun (WGS) entry which is preliminary data.</text>
</comment>
<dbReference type="EMBL" id="JBHSWV010000214">
    <property type="protein sequence ID" value="MFC6766138.1"/>
    <property type="molecule type" value="Genomic_DNA"/>
</dbReference>
<sequence>MDLSRRQLLSVSTMGAISLSMAGTVQAAAEGASSDDARSDLPTSDGPIDSVITETRQEFDLSEDDPYRVYTFPRFDETAVIEYEIRSEESGAEPDVLILDHFGFSEYEVQVGSYPLLGTARVDLRRFGTHSFKVPNLENVWKRLQQRQRWDVESVVNIKALDCLTEKQATQAAHRIGTGTYNIVFDWSSKVLAEPEDDGTTVDVLIRARYRDEETAVNEATDEIASFYTLLPGSESLAQTMVQIADGICSQVPAEMDGLAADEINDDVSGAERTASVLQSVLEVIENKTGYSAPLSEALLEETATWTRWTSQVLPVVSTVEELLDDSCAVSQSDPDTVTGDVENMLMSMGILVAEIVMIKYELVSRAASFAVRKLDTYLLGVVREVLGLKTYLVLLRELYMTLEYGIDEILGTIEDITRDVVDTQKFLSDGDVDDVSVVKDMNDEDDLEELNFDSDWHLGPFAPSPKCHPDSLF</sequence>
<feature type="region of interest" description="Disordered" evidence="1">
    <location>
        <begin position="29"/>
        <end position="49"/>
    </location>
</feature>
<evidence type="ECO:0000256" key="1">
    <source>
        <dbReference type="SAM" id="MobiDB-lite"/>
    </source>
</evidence>
<dbReference type="InterPro" id="IPR006311">
    <property type="entry name" value="TAT_signal"/>
</dbReference>
<proteinExistence type="predicted"/>
<name>A0ABD5SM57_9EURY</name>
<gene>
    <name evidence="2" type="ORF">ACFQE6_14395</name>
</gene>
<dbReference type="PROSITE" id="PS51318">
    <property type="entry name" value="TAT"/>
    <property type="match status" value="1"/>
</dbReference>
<dbReference type="RefSeq" id="WP_273739128.1">
    <property type="nucleotide sequence ID" value="NZ_JAQIVI010000214.1"/>
</dbReference>
<accession>A0ABD5SM57</accession>